<dbReference type="SUPFAM" id="SSF53244">
    <property type="entry name" value="MurD-like peptide ligases, peptide-binding domain"/>
    <property type="match status" value="1"/>
</dbReference>
<keyword evidence="2 10" id="KW-0436">Ligase</keyword>
<dbReference type="InterPro" id="IPR005863">
    <property type="entry name" value="UDP-N-AcMur_synth"/>
</dbReference>
<accession>A0A1A7BEE5</accession>
<dbReference type="InterPro" id="IPR035911">
    <property type="entry name" value="MurE/MurF_N"/>
</dbReference>
<dbReference type="Pfam" id="PF02875">
    <property type="entry name" value="Mur_ligase_C"/>
    <property type="match status" value="1"/>
</dbReference>
<dbReference type="STRING" id="1300349.I603_2692"/>
<evidence type="ECO:0000313" key="16">
    <source>
        <dbReference type="Proteomes" id="UP000092484"/>
    </source>
</evidence>
<dbReference type="EMBL" id="LZYB01000008">
    <property type="protein sequence ID" value="OBV10131.1"/>
    <property type="molecule type" value="Genomic_DNA"/>
</dbReference>
<dbReference type="Proteomes" id="UP000092484">
    <property type="component" value="Unassembled WGS sequence"/>
</dbReference>
<evidence type="ECO:0000256" key="8">
    <source>
        <dbReference type="ARBA" id="ARBA00023306"/>
    </source>
</evidence>
<keyword evidence="7 10" id="KW-0573">Peptidoglycan synthesis</keyword>
<evidence type="ECO:0000256" key="3">
    <source>
        <dbReference type="ARBA" id="ARBA00022618"/>
    </source>
</evidence>
<keyword evidence="16" id="KW-1185">Reference proteome</keyword>
<protein>
    <recommendedName>
        <fullName evidence="10 11">UDP-N-acetylmuramoyl-tripeptide--D-alanyl-D-alanine ligase</fullName>
        <ecNumber evidence="10 11">6.3.2.10</ecNumber>
    </recommendedName>
    <alternativeName>
        <fullName evidence="10">D-alanyl-D-alanine-adding enzyme</fullName>
    </alternativeName>
</protein>
<dbReference type="GO" id="GO:0047480">
    <property type="term" value="F:UDP-N-acetylmuramoyl-tripeptide-D-alanyl-D-alanine ligase activity"/>
    <property type="evidence" value="ECO:0007669"/>
    <property type="project" value="UniProtKB-UniRule"/>
</dbReference>
<dbReference type="GO" id="GO:0008766">
    <property type="term" value="F:UDP-N-acetylmuramoylalanyl-D-glutamyl-2,6-diaminopimelate-D-alanyl-D-alanine ligase activity"/>
    <property type="evidence" value="ECO:0007669"/>
    <property type="project" value="RHEA"/>
</dbReference>
<dbReference type="GO" id="GO:0009252">
    <property type="term" value="P:peptidoglycan biosynthetic process"/>
    <property type="evidence" value="ECO:0007669"/>
    <property type="project" value="UniProtKB-UniRule"/>
</dbReference>
<sequence>MNVSLAHPMLRQWPVAERDALPMSLWTAAEIVAATGGVTSHDFAAAGVEMDSRDVKPGDVFVALRGEAMDGHRFIPQAFEKGAVAAIVDRPVDYPHILVADTTKALHDLAHFARERSHAIRIGITGSVGKTGVKEAIFACLDRASRGAAHRSVRSYNNHVGVPLSLARLPARARFGVFEMGMNHSGEIAPLADHVRPHVALITTIAPAHIENLGSLEAIADEKAQIFTGLLPGGTAVIPADSEWAGRLIGHARNCGATIVTFGRSAGADVRLLDAIPAPGGGALVTADLGERRICYHVAEPGEHWIVNSLGVMAAVRAAGGDLASAGLALAEMGGLKGRGARHRIAVPGGEALMIDESYNANPASMRATLKALAATPASRRLAVLGSMKELGDFTEAFHRQLAEPLAEAGVAYTILVGEEMRALAEELGKGTGNSLGKPIAFAHCQTPVEAIALLEQWSLAPGDAVLVKGSNSVGLGRLVSHFIENSPAGTAAGA</sequence>
<dbReference type="HAMAP" id="MF_02019">
    <property type="entry name" value="MurF"/>
    <property type="match status" value="1"/>
</dbReference>
<comment type="subcellular location">
    <subcellularLocation>
        <location evidence="10 11">Cytoplasm</location>
    </subcellularLocation>
</comment>
<dbReference type="Gene3D" id="3.90.190.20">
    <property type="entry name" value="Mur ligase, C-terminal domain"/>
    <property type="match status" value="1"/>
</dbReference>
<feature type="domain" description="Mur ligase N-terminal catalytic" evidence="12">
    <location>
        <begin position="47"/>
        <end position="92"/>
    </location>
</feature>
<keyword evidence="9 10" id="KW-0961">Cell wall biogenesis/degradation</keyword>
<reference evidence="15 16" key="1">
    <citation type="submission" date="2016-06" db="EMBL/GenBank/DDBJ databases">
        <title>Genome sequence of Porphyrobacter dokdonensis DSW-74.</title>
        <authorList>
            <person name="Kim J.F."/>
            <person name="Song J.Y."/>
        </authorList>
    </citation>
    <scope>NUCLEOTIDE SEQUENCE [LARGE SCALE GENOMIC DNA]</scope>
    <source>
        <strain evidence="15 16">DSW-74</strain>
    </source>
</reference>
<dbReference type="InterPro" id="IPR013221">
    <property type="entry name" value="Mur_ligase_cen"/>
</dbReference>
<comment type="catalytic activity">
    <reaction evidence="10 11">
        <text>D-alanyl-D-alanine + UDP-N-acetyl-alpha-D-muramoyl-L-alanyl-gamma-D-glutamyl-meso-2,6-diaminopimelate + ATP = UDP-N-acetyl-alpha-D-muramoyl-L-alanyl-gamma-D-glutamyl-meso-2,6-diaminopimeloyl-D-alanyl-D-alanine + ADP + phosphate + H(+)</text>
        <dbReference type="Rhea" id="RHEA:28374"/>
        <dbReference type="ChEBI" id="CHEBI:15378"/>
        <dbReference type="ChEBI" id="CHEBI:30616"/>
        <dbReference type="ChEBI" id="CHEBI:43474"/>
        <dbReference type="ChEBI" id="CHEBI:57822"/>
        <dbReference type="ChEBI" id="CHEBI:61386"/>
        <dbReference type="ChEBI" id="CHEBI:83905"/>
        <dbReference type="ChEBI" id="CHEBI:456216"/>
        <dbReference type="EC" id="6.3.2.10"/>
    </reaction>
</comment>
<dbReference type="GO" id="GO:0005737">
    <property type="term" value="C:cytoplasm"/>
    <property type="evidence" value="ECO:0007669"/>
    <property type="project" value="UniProtKB-SubCell"/>
</dbReference>
<name>A0A1A7BEE5_9SPHN</name>
<dbReference type="Gene3D" id="3.40.1390.10">
    <property type="entry name" value="MurE/MurF, N-terminal domain"/>
    <property type="match status" value="1"/>
</dbReference>
<comment type="pathway">
    <text evidence="10 11">Cell wall biogenesis; peptidoglycan biosynthesis.</text>
</comment>
<dbReference type="EC" id="6.3.2.10" evidence="10 11"/>
<dbReference type="Gene3D" id="3.40.1190.10">
    <property type="entry name" value="Mur-like, catalytic domain"/>
    <property type="match status" value="1"/>
</dbReference>
<keyword evidence="5 10" id="KW-0067">ATP-binding</keyword>
<keyword evidence="4 10" id="KW-0547">Nucleotide-binding</keyword>
<evidence type="ECO:0000259" key="14">
    <source>
        <dbReference type="Pfam" id="PF08245"/>
    </source>
</evidence>
<dbReference type="InterPro" id="IPR036615">
    <property type="entry name" value="Mur_ligase_C_dom_sf"/>
</dbReference>
<dbReference type="GO" id="GO:0005524">
    <property type="term" value="F:ATP binding"/>
    <property type="evidence" value="ECO:0007669"/>
    <property type="project" value="UniProtKB-UniRule"/>
</dbReference>
<keyword evidence="1 10" id="KW-0963">Cytoplasm</keyword>
<evidence type="ECO:0000259" key="13">
    <source>
        <dbReference type="Pfam" id="PF02875"/>
    </source>
</evidence>
<dbReference type="NCBIfam" id="TIGR01143">
    <property type="entry name" value="murF"/>
    <property type="match status" value="1"/>
</dbReference>
<dbReference type="SUPFAM" id="SSF53623">
    <property type="entry name" value="MurD-like peptide ligases, catalytic domain"/>
    <property type="match status" value="1"/>
</dbReference>
<feature type="domain" description="Mur ligase central" evidence="14">
    <location>
        <begin position="124"/>
        <end position="316"/>
    </location>
</feature>
<dbReference type="InterPro" id="IPR004101">
    <property type="entry name" value="Mur_ligase_C"/>
</dbReference>
<dbReference type="Pfam" id="PF08245">
    <property type="entry name" value="Mur_ligase_M"/>
    <property type="match status" value="1"/>
</dbReference>
<evidence type="ECO:0000256" key="7">
    <source>
        <dbReference type="ARBA" id="ARBA00022984"/>
    </source>
</evidence>
<evidence type="ECO:0000313" key="15">
    <source>
        <dbReference type="EMBL" id="OBV10131.1"/>
    </source>
</evidence>
<gene>
    <name evidence="10" type="primary">murF</name>
    <name evidence="15" type="ORF">I603_2692</name>
</gene>
<dbReference type="AlphaFoldDB" id="A0A1A7BEE5"/>
<dbReference type="GO" id="GO:0008360">
    <property type="term" value="P:regulation of cell shape"/>
    <property type="evidence" value="ECO:0007669"/>
    <property type="project" value="UniProtKB-KW"/>
</dbReference>
<evidence type="ECO:0000256" key="11">
    <source>
        <dbReference type="RuleBase" id="RU004136"/>
    </source>
</evidence>
<dbReference type="InterPro" id="IPR051046">
    <property type="entry name" value="MurCDEF_CellWall_CoF430Synth"/>
</dbReference>
<dbReference type="GO" id="GO:0071555">
    <property type="term" value="P:cell wall organization"/>
    <property type="evidence" value="ECO:0007669"/>
    <property type="project" value="UniProtKB-KW"/>
</dbReference>
<dbReference type="PANTHER" id="PTHR43024:SF1">
    <property type="entry name" value="UDP-N-ACETYLMURAMOYL-TRIPEPTIDE--D-ALANYL-D-ALANINE LIGASE"/>
    <property type="match status" value="1"/>
</dbReference>
<evidence type="ECO:0000256" key="2">
    <source>
        <dbReference type="ARBA" id="ARBA00022598"/>
    </source>
</evidence>
<dbReference type="SUPFAM" id="SSF63418">
    <property type="entry name" value="MurE/MurF N-terminal domain"/>
    <property type="match status" value="1"/>
</dbReference>
<dbReference type="GO" id="GO:0051301">
    <property type="term" value="P:cell division"/>
    <property type="evidence" value="ECO:0007669"/>
    <property type="project" value="UniProtKB-KW"/>
</dbReference>
<feature type="domain" description="Mur ligase C-terminal" evidence="13">
    <location>
        <begin position="353"/>
        <end position="471"/>
    </location>
</feature>
<keyword evidence="8 10" id="KW-0131">Cell cycle</keyword>
<evidence type="ECO:0000256" key="9">
    <source>
        <dbReference type="ARBA" id="ARBA00023316"/>
    </source>
</evidence>
<evidence type="ECO:0000256" key="1">
    <source>
        <dbReference type="ARBA" id="ARBA00022490"/>
    </source>
</evidence>
<comment type="function">
    <text evidence="10 11">Involved in cell wall formation. Catalyzes the final step in the synthesis of UDP-N-acetylmuramoyl-pentapeptide, the precursor of murein.</text>
</comment>
<keyword evidence="6 10" id="KW-0133">Cell shape</keyword>
<proteinExistence type="inferred from homology"/>
<keyword evidence="3 10" id="KW-0132">Cell division</keyword>
<comment type="similarity">
    <text evidence="10">Belongs to the MurCDEF family. MurF subfamily.</text>
</comment>
<dbReference type="InterPro" id="IPR000713">
    <property type="entry name" value="Mur_ligase_N"/>
</dbReference>
<dbReference type="RefSeq" id="WP_068865698.1">
    <property type="nucleotide sequence ID" value="NZ_LZYB01000008.1"/>
</dbReference>
<evidence type="ECO:0000259" key="12">
    <source>
        <dbReference type="Pfam" id="PF01225"/>
    </source>
</evidence>
<dbReference type="PATRIC" id="fig|1300349.4.peg.2681"/>
<dbReference type="UniPathway" id="UPA00219"/>
<dbReference type="Pfam" id="PF01225">
    <property type="entry name" value="Mur_ligase"/>
    <property type="match status" value="1"/>
</dbReference>
<organism evidence="15 16">
    <name type="scientific">Erythrobacter dokdonensis DSW-74</name>
    <dbReference type="NCBI Taxonomy" id="1300349"/>
    <lineage>
        <taxon>Bacteria</taxon>
        <taxon>Pseudomonadati</taxon>
        <taxon>Pseudomonadota</taxon>
        <taxon>Alphaproteobacteria</taxon>
        <taxon>Sphingomonadales</taxon>
        <taxon>Erythrobacteraceae</taxon>
        <taxon>Erythrobacter/Porphyrobacter group</taxon>
        <taxon>Erythrobacter</taxon>
    </lineage>
</organism>
<dbReference type="PANTHER" id="PTHR43024">
    <property type="entry name" value="UDP-N-ACETYLMURAMOYL-TRIPEPTIDE--D-ALANYL-D-ALANINE LIGASE"/>
    <property type="match status" value="1"/>
</dbReference>
<evidence type="ECO:0000256" key="10">
    <source>
        <dbReference type="HAMAP-Rule" id="MF_02019"/>
    </source>
</evidence>
<evidence type="ECO:0000256" key="5">
    <source>
        <dbReference type="ARBA" id="ARBA00022840"/>
    </source>
</evidence>
<comment type="caution">
    <text evidence="10">Lacks conserved residue(s) required for the propagation of feature annotation.</text>
</comment>
<dbReference type="InterPro" id="IPR036565">
    <property type="entry name" value="Mur-like_cat_sf"/>
</dbReference>
<evidence type="ECO:0000256" key="4">
    <source>
        <dbReference type="ARBA" id="ARBA00022741"/>
    </source>
</evidence>
<evidence type="ECO:0000256" key="6">
    <source>
        <dbReference type="ARBA" id="ARBA00022960"/>
    </source>
</evidence>
<comment type="caution">
    <text evidence="15">The sequence shown here is derived from an EMBL/GenBank/DDBJ whole genome shotgun (WGS) entry which is preliminary data.</text>
</comment>